<dbReference type="PROSITE" id="PS50158">
    <property type="entry name" value="ZF_CCHC"/>
    <property type="match status" value="1"/>
</dbReference>
<keyword evidence="9 12" id="KW-0539">Nucleus</keyword>
<evidence type="ECO:0000256" key="12">
    <source>
        <dbReference type="RuleBase" id="RU367126"/>
    </source>
</evidence>
<name>A0A976FFP4_BRELC</name>
<dbReference type="GeneID" id="94350255"/>
<dbReference type="SMART" id="SM00322">
    <property type="entry name" value="KH"/>
    <property type="match status" value="1"/>
</dbReference>
<protein>
    <recommendedName>
        <fullName evidence="12">Branchpoint-bridging protein</fullName>
    </recommendedName>
</protein>
<dbReference type="PANTHER" id="PTHR11208">
    <property type="entry name" value="RNA-BINDING PROTEIN RELATED"/>
    <property type="match status" value="1"/>
</dbReference>
<keyword evidence="12" id="KW-0747">Spliceosome</keyword>
<evidence type="ECO:0000256" key="11">
    <source>
        <dbReference type="PROSITE-ProRule" id="PRU00117"/>
    </source>
</evidence>
<reference evidence="15 16" key="1">
    <citation type="journal article" date="2021" name="Genome Biol.">
        <title>AFLAP: assembly-free linkage analysis pipeline using k-mers from genome sequencing data.</title>
        <authorList>
            <person name="Fletcher K."/>
            <person name="Zhang L."/>
            <person name="Gil J."/>
            <person name="Han R."/>
            <person name="Cavanaugh K."/>
            <person name="Michelmore R."/>
        </authorList>
    </citation>
    <scope>NUCLEOTIDE SEQUENCE [LARGE SCALE GENOMIC DNA]</scope>
    <source>
        <strain evidence="15 16">SF5</strain>
    </source>
</reference>
<evidence type="ECO:0000256" key="8">
    <source>
        <dbReference type="ARBA" id="ARBA00023187"/>
    </source>
</evidence>
<dbReference type="Pfam" id="PF16275">
    <property type="entry name" value="SF1-HH"/>
    <property type="match status" value="1"/>
</dbReference>
<evidence type="ECO:0000313" key="16">
    <source>
        <dbReference type="Proteomes" id="UP000294530"/>
    </source>
</evidence>
<comment type="function">
    <text evidence="12">Necessary for the splicing of pre-mRNA. Has a role in the recognition of the branch site (5'-UACUAAC-3'), the pyrimidine tract and the 3'-splice site at the 3'-end of introns.</text>
</comment>
<dbReference type="GO" id="GO:0003729">
    <property type="term" value="F:mRNA binding"/>
    <property type="evidence" value="ECO:0007669"/>
    <property type="project" value="TreeGrafter"/>
</dbReference>
<dbReference type="SUPFAM" id="SSF54791">
    <property type="entry name" value="Eukaryotic type KH-domain (KH-domain type I)"/>
    <property type="match status" value="1"/>
</dbReference>
<dbReference type="AlphaFoldDB" id="A0A976FFP4"/>
<dbReference type="Gene3D" id="6.10.140.1790">
    <property type="match status" value="1"/>
</dbReference>
<dbReference type="EMBL" id="SHOA02000001">
    <property type="protein sequence ID" value="TDH65766.1"/>
    <property type="molecule type" value="Genomic_DNA"/>
</dbReference>
<evidence type="ECO:0000256" key="1">
    <source>
        <dbReference type="ARBA" id="ARBA00004123"/>
    </source>
</evidence>
<evidence type="ECO:0000256" key="13">
    <source>
        <dbReference type="SAM" id="MobiDB-lite"/>
    </source>
</evidence>
<evidence type="ECO:0000256" key="5">
    <source>
        <dbReference type="ARBA" id="ARBA00022771"/>
    </source>
</evidence>
<keyword evidence="6 12" id="KW-0862">Zinc</keyword>
<keyword evidence="3 12" id="KW-0507">mRNA processing</keyword>
<feature type="region of interest" description="Disordered" evidence="13">
    <location>
        <begin position="579"/>
        <end position="600"/>
    </location>
</feature>
<evidence type="ECO:0000256" key="3">
    <source>
        <dbReference type="ARBA" id="ARBA00022664"/>
    </source>
</evidence>
<keyword evidence="7 11" id="KW-0694">RNA-binding</keyword>
<keyword evidence="8 12" id="KW-0508">mRNA splicing</keyword>
<dbReference type="GO" id="GO:0005681">
    <property type="term" value="C:spliceosomal complex"/>
    <property type="evidence" value="ECO:0007669"/>
    <property type="project" value="UniProtKB-KW"/>
</dbReference>
<dbReference type="InterPro" id="IPR045071">
    <property type="entry name" value="BBP-like"/>
</dbReference>
<dbReference type="OrthoDB" id="6777263at2759"/>
<comment type="caution">
    <text evidence="15">The sequence shown here is derived from an EMBL/GenBank/DDBJ whole genome shotgun (WGS) entry which is preliminary data.</text>
</comment>
<dbReference type="InterPro" id="IPR036612">
    <property type="entry name" value="KH_dom_type_1_sf"/>
</dbReference>
<dbReference type="FunFam" id="3.30.1370.10:FF:000047">
    <property type="entry name" value="splicing factor-like protein 1"/>
    <property type="match status" value="1"/>
</dbReference>
<keyword evidence="4 12" id="KW-0479">Metal-binding</keyword>
<dbReference type="Proteomes" id="UP000294530">
    <property type="component" value="Unassembled WGS sequence"/>
</dbReference>
<dbReference type="InterPro" id="IPR001878">
    <property type="entry name" value="Znf_CCHC"/>
</dbReference>
<accession>A0A976FFP4</accession>
<evidence type="ECO:0000256" key="9">
    <source>
        <dbReference type="ARBA" id="ARBA00023242"/>
    </source>
</evidence>
<dbReference type="SMART" id="SM00343">
    <property type="entry name" value="ZnF_C2HC"/>
    <property type="match status" value="2"/>
</dbReference>
<evidence type="ECO:0000256" key="2">
    <source>
        <dbReference type="ARBA" id="ARBA00010382"/>
    </source>
</evidence>
<dbReference type="SUPFAM" id="SSF57756">
    <property type="entry name" value="Retrovirus zinc finger-like domains"/>
    <property type="match status" value="1"/>
</dbReference>
<dbReference type="Pfam" id="PF22675">
    <property type="entry name" value="KH-I_KHDC4-BBP"/>
    <property type="match status" value="1"/>
</dbReference>
<organism evidence="15 16">
    <name type="scientific">Bremia lactucae</name>
    <name type="common">Lettuce downy mildew</name>
    <dbReference type="NCBI Taxonomy" id="4779"/>
    <lineage>
        <taxon>Eukaryota</taxon>
        <taxon>Sar</taxon>
        <taxon>Stramenopiles</taxon>
        <taxon>Oomycota</taxon>
        <taxon>Peronosporomycetes</taxon>
        <taxon>Peronosporales</taxon>
        <taxon>Peronosporaceae</taxon>
        <taxon>Bremia</taxon>
    </lineage>
</organism>
<dbReference type="KEGG" id="blac:94350255"/>
<gene>
    <name evidence="15" type="ORF">CCR75_006514</name>
</gene>
<keyword evidence="5 10" id="KW-0863">Zinc-finger</keyword>
<dbReference type="GO" id="GO:0048024">
    <property type="term" value="P:regulation of mRNA splicing, via spliceosome"/>
    <property type="evidence" value="ECO:0007669"/>
    <property type="project" value="TreeGrafter"/>
</dbReference>
<feature type="domain" description="CCHC-type" evidence="14">
    <location>
        <begin position="382"/>
        <end position="397"/>
    </location>
</feature>
<dbReference type="PANTHER" id="PTHR11208:SF45">
    <property type="entry name" value="SPLICING FACTOR 1"/>
    <property type="match status" value="1"/>
</dbReference>
<comment type="subcellular location">
    <subcellularLocation>
        <location evidence="1 12">Nucleus</location>
    </subcellularLocation>
</comment>
<dbReference type="PROSITE" id="PS50084">
    <property type="entry name" value="KH_TYPE_1"/>
    <property type="match status" value="1"/>
</dbReference>
<evidence type="ECO:0000256" key="7">
    <source>
        <dbReference type="ARBA" id="ARBA00022884"/>
    </source>
</evidence>
<evidence type="ECO:0000313" key="15">
    <source>
        <dbReference type="EMBL" id="TDH65766.1"/>
    </source>
</evidence>
<dbReference type="CDD" id="cd02395">
    <property type="entry name" value="KH-I_BBP"/>
    <property type="match status" value="1"/>
</dbReference>
<feature type="region of interest" description="Disordered" evidence="13">
    <location>
        <begin position="93"/>
        <end position="165"/>
    </location>
</feature>
<dbReference type="Gene3D" id="3.30.1370.10">
    <property type="entry name" value="K Homology domain, type 1"/>
    <property type="match status" value="1"/>
</dbReference>
<dbReference type="InterPro" id="IPR055256">
    <property type="entry name" value="KH_1_KHDC4/BBP-like"/>
</dbReference>
<dbReference type="FunFam" id="4.10.60.10:FF:000011">
    <property type="entry name" value="splicing factor 1"/>
    <property type="match status" value="1"/>
</dbReference>
<dbReference type="RefSeq" id="XP_067815265.1">
    <property type="nucleotide sequence ID" value="XM_067964584.1"/>
</dbReference>
<dbReference type="InterPro" id="IPR047086">
    <property type="entry name" value="SF1-HH_sf"/>
</dbReference>
<keyword evidence="16" id="KW-1185">Reference proteome</keyword>
<dbReference type="InterPro" id="IPR036875">
    <property type="entry name" value="Znf_CCHC_sf"/>
</dbReference>
<feature type="region of interest" description="Disordered" evidence="13">
    <location>
        <begin position="202"/>
        <end position="225"/>
    </location>
</feature>
<dbReference type="GO" id="GO:0008270">
    <property type="term" value="F:zinc ion binding"/>
    <property type="evidence" value="ECO:0007669"/>
    <property type="project" value="UniProtKB-UniRule"/>
</dbReference>
<dbReference type="Gene3D" id="4.10.60.10">
    <property type="entry name" value="Zinc finger, CCHC-type"/>
    <property type="match status" value="1"/>
</dbReference>
<evidence type="ECO:0000256" key="6">
    <source>
        <dbReference type="ARBA" id="ARBA00022833"/>
    </source>
</evidence>
<dbReference type="GO" id="GO:0000398">
    <property type="term" value="P:mRNA splicing, via spliceosome"/>
    <property type="evidence" value="ECO:0007669"/>
    <property type="project" value="UniProtKB-UniRule"/>
</dbReference>
<dbReference type="GO" id="GO:0045131">
    <property type="term" value="F:pre-mRNA branch point binding"/>
    <property type="evidence" value="ECO:0007669"/>
    <property type="project" value="UniProtKB-UniRule"/>
</dbReference>
<proteinExistence type="inferred from homology"/>
<comment type="similarity">
    <text evidence="2 12">Belongs to the BBP/SF1 family.</text>
</comment>
<sequence>MAGNDANGFEAFIATVDDGKLNKADINIVDKFSYEEQQEKEVMMKNYHYPMKQWFSQQPRLETKYGAFPLFWQELKIWKPYREVLKAFIKSTDHGEDANGTDETANGPNNRDHAKIKKCNSAEVAKEQPKKRRKSRWGDPVESAVDDNCEKRKKKSRWAPASSTSSVMVGLLAQNQQQMVSLRLELENISQKLRTVAVDAAMIEKDPNRSPSPPPQYDSNGKRTNTREVRMKDALEKRRREIIDELMKTNPLFRPPADYTRQKLHRKIYIPIREFPSYNFIGLIIGPRGNTQKRMERETNCKIAIRGKGSVKEGSKGKKMIADENDDLHVLITGDREDEIERAAKEVQSLLVPVDDTQNSHKQKQLRELALINGTLRDVDYCHICGEKGHRQWECPNRDAQRTFKAADIKCAICGDSSHPARDCTQKQKSAEEKAAIDKEYQQFMQQLGETPVASIATKEKTSDATTTGAAAPWLLPVKTPLSTAAQPWMIQQSMGAPGTAVAPDVQGSGMTVLGSTPATAFPPPVVPPGGYDYQLQSQDWEKQGWNGRYNSYYASWDQSGHNMDYRGYGLYGIATRDASADGDASGNKEESQYQYGGPL</sequence>
<evidence type="ECO:0000259" key="14">
    <source>
        <dbReference type="PROSITE" id="PS50158"/>
    </source>
</evidence>
<dbReference type="InterPro" id="IPR032570">
    <property type="entry name" value="SF1-HH"/>
</dbReference>
<evidence type="ECO:0000256" key="4">
    <source>
        <dbReference type="ARBA" id="ARBA00022723"/>
    </source>
</evidence>
<dbReference type="InterPro" id="IPR004087">
    <property type="entry name" value="KH_dom"/>
</dbReference>
<evidence type="ECO:0000256" key="10">
    <source>
        <dbReference type="PROSITE-ProRule" id="PRU00047"/>
    </source>
</evidence>